<dbReference type="Gene3D" id="3.30.70.270">
    <property type="match status" value="1"/>
</dbReference>
<dbReference type="Pfam" id="PF03732">
    <property type="entry name" value="Retrotrans_gag"/>
    <property type="match status" value="1"/>
</dbReference>
<sequence length="434" mass="50013">MRKRMKLAKADKTRESWRKRAKSGENAQKLAKMLESWRKHAKADETRESWQKRAKVGGCYTEIFQVKYAMCTLLDGALTWCTSYVQLVGLDDVYETTWKRLKQMVTDEYCPGNEVQKMETELWNLSVKGIDIVGYTKHFQELALLCPTMVTPGYNKIDRYIWGLTNDIQGNVTSSKLTRIQEAIRMAHDLMDQVVRSKAAKVGDNKRKWDDNKNNSGHQNKRQEVVRAFTAAISEKKGECPKLKNQNCGNQNGNGGARGRAFVIDGGEARQDPNVVMGTYLLNNCYAFILFDSGADRSFVSTAFIPLINITPTALDVKYNIELANGKKYLQKGCHVFLAHIKEKKSKEKSEEKRLKDVPVVRDFSKDFFKEMPGLPQLDKSNSKSTWFPEKHQFKQYLDKFVIVFIDDILIYSRSKEEHEEYLKLILELLKKEE</sequence>
<evidence type="ECO:0000313" key="3">
    <source>
        <dbReference type="EMBL" id="GJT23628.1"/>
    </source>
</evidence>
<reference evidence="3" key="2">
    <citation type="submission" date="2022-01" db="EMBL/GenBank/DDBJ databases">
        <authorList>
            <person name="Yamashiro T."/>
            <person name="Shiraishi A."/>
            <person name="Satake H."/>
            <person name="Nakayama K."/>
        </authorList>
    </citation>
    <scope>NUCLEOTIDE SEQUENCE</scope>
</reference>
<dbReference type="PROSITE" id="PS00141">
    <property type="entry name" value="ASP_PROTEASE"/>
    <property type="match status" value="1"/>
</dbReference>
<protein>
    <submittedName>
        <fullName evidence="3">Reverse transcriptase domain-containing protein</fullName>
    </submittedName>
</protein>
<keyword evidence="3" id="KW-0695">RNA-directed DNA polymerase</keyword>
<feature type="compositionally biased region" description="Basic and acidic residues" evidence="1">
    <location>
        <begin position="202"/>
        <end position="213"/>
    </location>
</feature>
<keyword evidence="4" id="KW-1185">Reference proteome</keyword>
<evidence type="ECO:0000259" key="2">
    <source>
        <dbReference type="Pfam" id="PF03732"/>
    </source>
</evidence>
<dbReference type="GO" id="GO:0003964">
    <property type="term" value="F:RNA-directed DNA polymerase activity"/>
    <property type="evidence" value="ECO:0007669"/>
    <property type="project" value="UniProtKB-KW"/>
</dbReference>
<evidence type="ECO:0000313" key="4">
    <source>
        <dbReference type="Proteomes" id="UP001151760"/>
    </source>
</evidence>
<dbReference type="InterPro" id="IPR005162">
    <property type="entry name" value="Retrotrans_gag_dom"/>
</dbReference>
<keyword evidence="3" id="KW-0808">Transferase</keyword>
<dbReference type="InterPro" id="IPR043502">
    <property type="entry name" value="DNA/RNA_pol_sf"/>
</dbReference>
<accession>A0ABQ5CC10</accession>
<evidence type="ECO:0000256" key="1">
    <source>
        <dbReference type="SAM" id="MobiDB-lite"/>
    </source>
</evidence>
<dbReference type="SUPFAM" id="SSF56672">
    <property type="entry name" value="DNA/RNA polymerases"/>
    <property type="match status" value="1"/>
</dbReference>
<dbReference type="InterPro" id="IPR032567">
    <property type="entry name" value="RTL1-rel"/>
</dbReference>
<comment type="caution">
    <text evidence="3">The sequence shown here is derived from an EMBL/GenBank/DDBJ whole genome shotgun (WGS) entry which is preliminary data.</text>
</comment>
<feature type="domain" description="Retrotransposon gag" evidence="2">
    <location>
        <begin position="68"/>
        <end position="165"/>
    </location>
</feature>
<organism evidence="3 4">
    <name type="scientific">Tanacetum coccineum</name>
    <dbReference type="NCBI Taxonomy" id="301880"/>
    <lineage>
        <taxon>Eukaryota</taxon>
        <taxon>Viridiplantae</taxon>
        <taxon>Streptophyta</taxon>
        <taxon>Embryophyta</taxon>
        <taxon>Tracheophyta</taxon>
        <taxon>Spermatophyta</taxon>
        <taxon>Magnoliopsida</taxon>
        <taxon>eudicotyledons</taxon>
        <taxon>Gunneridae</taxon>
        <taxon>Pentapetalae</taxon>
        <taxon>asterids</taxon>
        <taxon>campanulids</taxon>
        <taxon>Asterales</taxon>
        <taxon>Asteraceae</taxon>
        <taxon>Asteroideae</taxon>
        <taxon>Anthemideae</taxon>
        <taxon>Anthemidinae</taxon>
        <taxon>Tanacetum</taxon>
    </lineage>
</organism>
<reference evidence="3" key="1">
    <citation type="journal article" date="2022" name="Int. J. Mol. Sci.">
        <title>Draft Genome of Tanacetum Coccineum: Genomic Comparison of Closely Related Tanacetum-Family Plants.</title>
        <authorList>
            <person name="Yamashiro T."/>
            <person name="Shiraishi A."/>
            <person name="Nakayama K."/>
            <person name="Satake H."/>
        </authorList>
    </citation>
    <scope>NUCLEOTIDE SEQUENCE</scope>
</reference>
<dbReference type="PANTHER" id="PTHR15503">
    <property type="entry name" value="LDOC1 RELATED"/>
    <property type="match status" value="1"/>
</dbReference>
<feature type="region of interest" description="Disordered" evidence="1">
    <location>
        <begin position="1"/>
        <end position="25"/>
    </location>
</feature>
<name>A0ABQ5CC10_9ASTR</name>
<feature type="compositionally biased region" description="Basic and acidic residues" evidence="1">
    <location>
        <begin position="8"/>
        <end position="18"/>
    </location>
</feature>
<dbReference type="EMBL" id="BQNB010014072">
    <property type="protein sequence ID" value="GJT23628.1"/>
    <property type="molecule type" value="Genomic_DNA"/>
</dbReference>
<dbReference type="PANTHER" id="PTHR15503:SF45">
    <property type="entry name" value="RNA-DIRECTED DNA POLYMERASE HOMOLOG"/>
    <property type="match status" value="1"/>
</dbReference>
<feature type="non-terminal residue" evidence="3">
    <location>
        <position position="434"/>
    </location>
</feature>
<dbReference type="InterPro" id="IPR043128">
    <property type="entry name" value="Rev_trsase/Diguanyl_cyclase"/>
</dbReference>
<dbReference type="InterPro" id="IPR001969">
    <property type="entry name" value="Aspartic_peptidase_AS"/>
</dbReference>
<feature type="region of interest" description="Disordered" evidence="1">
    <location>
        <begin position="202"/>
        <end position="221"/>
    </location>
</feature>
<keyword evidence="3" id="KW-0548">Nucleotidyltransferase</keyword>
<dbReference type="Pfam" id="PF08284">
    <property type="entry name" value="RVP_2"/>
    <property type="match status" value="1"/>
</dbReference>
<proteinExistence type="predicted"/>
<gene>
    <name evidence="3" type="ORF">Tco_0893565</name>
</gene>
<dbReference type="Proteomes" id="UP001151760">
    <property type="component" value="Unassembled WGS sequence"/>
</dbReference>